<evidence type="ECO:0000313" key="1">
    <source>
        <dbReference type="EMBL" id="VDM24842.1"/>
    </source>
</evidence>
<keyword evidence="2" id="KW-1185">Reference proteome</keyword>
<organism evidence="1 2">
    <name type="scientific">Hydatigena taeniaeformis</name>
    <name type="common">Feline tapeworm</name>
    <name type="synonym">Taenia taeniaeformis</name>
    <dbReference type="NCBI Taxonomy" id="6205"/>
    <lineage>
        <taxon>Eukaryota</taxon>
        <taxon>Metazoa</taxon>
        <taxon>Spiralia</taxon>
        <taxon>Lophotrochozoa</taxon>
        <taxon>Platyhelminthes</taxon>
        <taxon>Cestoda</taxon>
        <taxon>Eucestoda</taxon>
        <taxon>Cyclophyllidea</taxon>
        <taxon>Taeniidae</taxon>
        <taxon>Hydatigera</taxon>
    </lineage>
</organism>
<evidence type="ECO:0000313" key="2">
    <source>
        <dbReference type="Proteomes" id="UP000274429"/>
    </source>
</evidence>
<dbReference type="OrthoDB" id="6286322at2759"/>
<reference evidence="1 2" key="1">
    <citation type="submission" date="2018-11" db="EMBL/GenBank/DDBJ databases">
        <authorList>
            <consortium name="Pathogen Informatics"/>
        </authorList>
    </citation>
    <scope>NUCLEOTIDE SEQUENCE [LARGE SCALE GENOMIC DNA]</scope>
</reference>
<sequence length="160" mass="17863">MRSNLDTLSHHKLDLRASLERNTRDRAVAALEKAASEIRAAANKALYAAIAKVKKMDLESSETITRFVNLITELSTNVAMAHDIRSSLIELKDLTMAVGMHSKLKRLLNDAAKLRMAIKQVPPLQITQIKLSDRLTEIIQDLKEIDLVVLGELKLSPRSL</sequence>
<proteinExistence type="predicted"/>
<dbReference type="Proteomes" id="UP000274429">
    <property type="component" value="Unassembled WGS sequence"/>
</dbReference>
<dbReference type="AlphaFoldDB" id="A0A3P7GS26"/>
<accession>A0A3P7GS26</accession>
<protein>
    <submittedName>
        <fullName evidence="1">Uncharacterized protein</fullName>
    </submittedName>
</protein>
<gene>
    <name evidence="1" type="ORF">TTAC_LOCUS4398</name>
</gene>
<name>A0A3P7GS26_HYDTA</name>
<dbReference type="EMBL" id="UYWX01004316">
    <property type="protein sequence ID" value="VDM24842.1"/>
    <property type="molecule type" value="Genomic_DNA"/>
</dbReference>